<evidence type="ECO:0000256" key="2">
    <source>
        <dbReference type="ARBA" id="ARBA00023125"/>
    </source>
</evidence>
<dbReference type="KEGG" id="aia:AWH56_002065"/>
<dbReference type="SMART" id="SM00857">
    <property type="entry name" value="Resolvase"/>
    <property type="match status" value="1"/>
</dbReference>
<dbReference type="InterPro" id="IPR006118">
    <property type="entry name" value="Recombinase_CS"/>
</dbReference>
<dbReference type="PROSITE" id="PS51736">
    <property type="entry name" value="RECOMBINASES_3"/>
    <property type="match status" value="1"/>
</dbReference>
<evidence type="ECO:0000256" key="6">
    <source>
        <dbReference type="SAM" id="Coils"/>
    </source>
</evidence>
<dbReference type="AlphaFoldDB" id="A0A1S2MDV2"/>
<dbReference type="Gene3D" id="3.90.1750.20">
    <property type="entry name" value="Putative Large Serine Recombinase, Chain B, Domain 2"/>
    <property type="match status" value="1"/>
</dbReference>
<dbReference type="InterPro" id="IPR006119">
    <property type="entry name" value="Resolv_N"/>
</dbReference>
<dbReference type="Pfam" id="PF00239">
    <property type="entry name" value="Resolvase"/>
    <property type="match status" value="1"/>
</dbReference>
<evidence type="ECO:0000313" key="11">
    <source>
        <dbReference type="Proteomes" id="UP000180175"/>
    </source>
</evidence>
<feature type="domain" description="Recombinase" evidence="8">
    <location>
        <begin position="165"/>
        <end position="286"/>
    </location>
</feature>
<dbReference type="InterPro" id="IPR011109">
    <property type="entry name" value="DNA_bind_recombinase_dom"/>
</dbReference>
<dbReference type="PROSITE" id="PS00397">
    <property type="entry name" value="RECOMBINASES_1"/>
    <property type="match status" value="1"/>
</dbReference>
<sequence length="485" mass="56058">MADELNNIRMIALYCRVSTDEQAREGISLHEQQERLKAYCRAMGWHTEVTIYVDDGYSAKNIERPKLNELIRAVKNGEVSQVMVTKLDRISRKLLDLLNLIDLFQEHNVSFISISESFDTNTPSGRLTLQVLGAVAEFERERIRERVFENMYHAATTGKWLTQSPYGYNLVDKELVFDEKEAEVVKRVFNLYLEKGLGYYAIAKQLNEEGIPSKYKKDWSIRAVKLMLTNPVYKGTFVWNRKDSSKKKRTDKKNDEWIVIDDCLPVIIDKEEWEDAQKRVNAKQIAPRAKTSPHLLGGILKCGKCGASMSIGWSGSKNNRYRVYRCSANKNKGTCTSKQYRANEVEDWFKQGLVQLFEFSTNQTKTTLVEQVLQSQKKDAEQAVQNAKARYKRKVEAYTAGLIELEDLNEEKVKMEKIINNAKRDDDKKEINIERLEKQLQKHIQNILQSLDALSIPDAKAFLQTIIEKVILISEGELEIEFHRI</sequence>
<evidence type="ECO:0000259" key="7">
    <source>
        <dbReference type="PROSITE" id="PS51736"/>
    </source>
</evidence>
<dbReference type="Pfam" id="PF07508">
    <property type="entry name" value="Recombinase"/>
    <property type="match status" value="1"/>
</dbReference>
<dbReference type="EMBL" id="CP063356">
    <property type="protein sequence ID" value="QOY36498.1"/>
    <property type="molecule type" value="Genomic_DNA"/>
</dbReference>
<feature type="active site" description="O-(5'-phospho-DNA)-serine intermediate" evidence="4 5">
    <location>
        <position position="18"/>
    </location>
</feature>
<dbReference type="PROSITE" id="PS51737">
    <property type="entry name" value="RECOMBINASE_DNA_BIND"/>
    <property type="match status" value="1"/>
</dbReference>
<dbReference type="PANTHER" id="PTHR30461:SF23">
    <property type="entry name" value="DNA RECOMBINASE-RELATED"/>
    <property type="match status" value="1"/>
</dbReference>
<dbReference type="RefSeq" id="WP_071316042.1">
    <property type="nucleotide sequence ID" value="NZ_CP063356.2"/>
</dbReference>
<evidence type="ECO:0000259" key="8">
    <source>
        <dbReference type="PROSITE" id="PS51737"/>
    </source>
</evidence>
<keyword evidence="1" id="KW-0229">DNA integration</keyword>
<reference evidence="10" key="4">
    <citation type="submission" date="2020-10" db="EMBL/GenBank/DDBJ databases">
        <authorList>
            <person name="Bassil N.M."/>
            <person name="Lloyd J.R."/>
        </authorList>
    </citation>
    <scope>NUCLEOTIDE SEQUENCE</scope>
    <source>
        <strain evidence="10">NB2006</strain>
    </source>
</reference>
<dbReference type="GO" id="GO:0015074">
    <property type="term" value="P:DNA integration"/>
    <property type="evidence" value="ECO:0007669"/>
    <property type="project" value="UniProtKB-KW"/>
</dbReference>
<protein>
    <submittedName>
        <fullName evidence="10">Recombinase family protein</fullName>
    </submittedName>
    <submittedName>
        <fullName evidence="9">Resolvase</fullName>
    </submittedName>
</protein>
<evidence type="ECO:0000313" key="9">
    <source>
        <dbReference type="EMBL" id="OIJ22724.1"/>
    </source>
</evidence>
<keyword evidence="6" id="KW-0175">Coiled coil</keyword>
<evidence type="ECO:0000256" key="5">
    <source>
        <dbReference type="PROSITE-ProRule" id="PRU10137"/>
    </source>
</evidence>
<dbReference type="EMBL" id="LQXD01000032">
    <property type="protein sequence ID" value="OIJ22724.1"/>
    <property type="molecule type" value="Genomic_DNA"/>
</dbReference>
<dbReference type="Proteomes" id="UP000180175">
    <property type="component" value="Chromosome"/>
</dbReference>
<evidence type="ECO:0000256" key="4">
    <source>
        <dbReference type="PIRSR" id="PIRSR606118-50"/>
    </source>
</evidence>
<evidence type="ECO:0000256" key="3">
    <source>
        <dbReference type="ARBA" id="ARBA00023172"/>
    </source>
</evidence>
<reference evidence="10 11" key="3">
    <citation type="journal article" date="2019" name="Int. J. Syst. Evol. Microbiol.">
        <title>Anaerobacillus isosaccharinicus sp. nov., an alkaliphilic bacterium which degrades isosaccharinic acid.</title>
        <authorList>
            <person name="Bassil N.M."/>
            <person name="Lloyd J.R."/>
        </authorList>
    </citation>
    <scope>NUCLEOTIDE SEQUENCE [LARGE SCALE GENOMIC DNA]</scope>
    <source>
        <strain evidence="10 11">NB2006</strain>
    </source>
</reference>
<feature type="domain" description="Resolvase/invertase-type recombinase catalytic" evidence="7">
    <location>
        <begin position="10"/>
        <end position="158"/>
    </location>
</feature>
<dbReference type="InterPro" id="IPR036162">
    <property type="entry name" value="Resolvase-like_N_sf"/>
</dbReference>
<keyword evidence="3" id="KW-0233">DNA recombination</keyword>
<keyword evidence="2" id="KW-0238">DNA-binding</keyword>
<reference evidence="9 11" key="1">
    <citation type="submission" date="2016-10" db="EMBL/GenBank/DDBJ databases">
        <title>Draft genome sequences of four alkaliphilic bacteria belonging to the Anaerobacillus genus.</title>
        <authorList>
            <person name="Bassil N.M."/>
            <person name="Lloyd J.R."/>
        </authorList>
    </citation>
    <scope>NUCLEOTIDE SEQUENCE [LARGE SCALE GENOMIC DNA]</scope>
    <source>
        <strain evidence="9 11">NB2006</strain>
    </source>
</reference>
<feature type="coiled-coil region" evidence="6">
    <location>
        <begin position="370"/>
        <end position="453"/>
    </location>
</feature>
<dbReference type="InterPro" id="IPR050639">
    <property type="entry name" value="SSR_resolvase"/>
</dbReference>
<accession>A0A1S2MDV2</accession>
<dbReference type="Gene3D" id="3.40.50.1390">
    <property type="entry name" value="Resolvase, N-terminal catalytic domain"/>
    <property type="match status" value="1"/>
</dbReference>
<keyword evidence="11" id="KW-1185">Reference proteome</keyword>
<organism evidence="9 11">
    <name type="scientific">Anaerobacillus isosaccharinicus</name>
    <dbReference type="NCBI Taxonomy" id="1532552"/>
    <lineage>
        <taxon>Bacteria</taxon>
        <taxon>Bacillati</taxon>
        <taxon>Bacillota</taxon>
        <taxon>Bacilli</taxon>
        <taxon>Bacillales</taxon>
        <taxon>Bacillaceae</taxon>
        <taxon>Anaerobacillus</taxon>
    </lineage>
</organism>
<dbReference type="InterPro" id="IPR038109">
    <property type="entry name" value="DNA_bind_recomb_sf"/>
</dbReference>
<evidence type="ECO:0000313" key="10">
    <source>
        <dbReference type="EMBL" id="QOY36498.1"/>
    </source>
</evidence>
<reference evidence="10 11" key="2">
    <citation type="journal article" date="2017" name="Genome Announc.">
        <title>Draft Genome Sequences of Four Alkaliphilic Bacteria Belonging to the Anaerobacillus Genus.</title>
        <authorList>
            <person name="Bassil N.M."/>
            <person name="Lloyd J.R."/>
        </authorList>
    </citation>
    <scope>NUCLEOTIDE SEQUENCE [LARGE SCALE GENOMIC DNA]</scope>
    <source>
        <strain evidence="10 11">NB2006</strain>
    </source>
</reference>
<gene>
    <name evidence="10" type="ORF">AWH56_002065</name>
    <name evidence="9" type="ORF">AWH56_04800</name>
</gene>
<dbReference type="OrthoDB" id="9811097at2"/>
<evidence type="ECO:0000256" key="1">
    <source>
        <dbReference type="ARBA" id="ARBA00022908"/>
    </source>
</evidence>
<dbReference type="CDD" id="cd00338">
    <property type="entry name" value="Ser_Recombinase"/>
    <property type="match status" value="1"/>
</dbReference>
<name>A0A1S2MDV2_9BACI</name>
<dbReference type="PANTHER" id="PTHR30461">
    <property type="entry name" value="DNA-INVERTASE FROM LAMBDOID PROPHAGE"/>
    <property type="match status" value="1"/>
</dbReference>
<proteinExistence type="predicted"/>
<dbReference type="Pfam" id="PF13408">
    <property type="entry name" value="Zn_ribbon_recom"/>
    <property type="match status" value="1"/>
</dbReference>
<dbReference type="GO" id="GO:0000150">
    <property type="term" value="F:DNA strand exchange activity"/>
    <property type="evidence" value="ECO:0007669"/>
    <property type="project" value="InterPro"/>
</dbReference>
<dbReference type="InterPro" id="IPR025827">
    <property type="entry name" value="Zn_ribbon_recom_dom"/>
</dbReference>
<dbReference type="SUPFAM" id="SSF53041">
    <property type="entry name" value="Resolvase-like"/>
    <property type="match status" value="1"/>
</dbReference>
<dbReference type="GO" id="GO:0003677">
    <property type="term" value="F:DNA binding"/>
    <property type="evidence" value="ECO:0007669"/>
    <property type="project" value="UniProtKB-KW"/>
</dbReference>